<dbReference type="RefSeq" id="XP_003957904.1">
    <property type="nucleotide sequence ID" value="XM_003957855.1"/>
</dbReference>
<dbReference type="InParanoid" id="H2AWL9"/>
<feature type="compositionally biased region" description="Low complexity" evidence="6">
    <location>
        <begin position="194"/>
        <end position="203"/>
    </location>
</feature>
<dbReference type="Proteomes" id="UP000005220">
    <property type="component" value="Chromosome 6"/>
</dbReference>
<dbReference type="PANTHER" id="PTHR12802:SF41">
    <property type="entry name" value="BRAHMA ASSOCIATED PROTEIN 155 KDA"/>
    <property type="match status" value="1"/>
</dbReference>
<evidence type="ECO:0000259" key="8">
    <source>
        <dbReference type="PROSITE" id="PS50934"/>
    </source>
</evidence>
<evidence type="ECO:0000313" key="12">
    <source>
        <dbReference type="Proteomes" id="UP000005220"/>
    </source>
</evidence>
<dbReference type="InterPro" id="IPR017930">
    <property type="entry name" value="Myb_dom"/>
</dbReference>
<protein>
    <recommendedName>
        <fullName evidence="13">SWIRM domain-containing protein</fullName>
    </recommendedName>
</protein>
<feature type="domain" description="SWIRM" evidence="8">
    <location>
        <begin position="336"/>
        <end position="433"/>
    </location>
</feature>
<keyword evidence="5" id="KW-0175">Coiled coil</keyword>
<dbReference type="GO" id="GO:0045944">
    <property type="term" value="P:positive regulation of transcription by RNA polymerase II"/>
    <property type="evidence" value="ECO:0007669"/>
    <property type="project" value="EnsemblFungi"/>
</dbReference>
<dbReference type="AlphaFoldDB" id="H2AWL9"/>
<feature type="compositionally biased region" description="Basic and acidic residues" evidence="6">
    <location>
        <begin position="138"/>
        <end position="159"/>
    </location>
</feature>
<dbReference type="Pfam" id="PF16495">
    <property type="entry name" value="SWIRM-assoc_1"/>
    <property type="match status" value="1"/>
</dbReference>
<dbReference type="CDD" id="cd00167">
    <property type="entry name" value="SANT"/>
    <property type="match status" value="1"/>
</dbReference>
<evidence type="ECO:0000313" key="11">
    <source>
        <dbReference type="EMBL" id="CCF58769.1"/>
    </source>
</evidence>
<dbReference type="GO" id="GO:0005829">
    <property type="term" value="C:cytosol"/>
    <property type="evidence" value="ECO:0007669"/>
    <property type="project" value="EnsemblFungi"/>
</dbReference>
<feature type="compositionally biased region" description="Basic and acidic residues" evidence="6">
    <location>
        <begin position="655"/>
        <end position="668"/>
    </location>
</feature>
<feature type="compositionally biased region" description="Acidic residues" evidence="6">
    <location>
        <begin position="269"/>
        <end position="283"/>
    </location>
</feature>
<feature type="domain" description="SANT" evidence="9">
    <location>
        <begin position="539"/>
        <end position="590"/>
    </location>
</feature>
<feature type="compositionally biased region" description="Basic and acidic residues" evidence="6">
    <location>
        <begin position="284"/>
        <end position="306"/>
    </location>
</feature>
<reference evidence="11 12" key="1">
    <citation type="journal article" date="2011" name="Proc. Natl. Acad. Sci. U.S.A.">
        <title>Evolutionary erosion of yeast sex chromosomes by mating-type switching accidents.</title>
        <authorList>
            <person name="Gordon J.L."/>
            <person name="Armisen D."/>
            <person name="Proux-Wera E."/>
            <person name="Oheigeartaigh S.S."/>
            <person name="Byrne K.P."/>
            <person name="Wolfe K.H."/>
        </authorList>
    </citation>
    <scope>NUCLEOTIDE SEQUENCE [LARGE SCALE GENOMIC DNA]</scope>
    <source>
        <strain evidence="12">ATCC 22294 / BCRC 22015 / CBS 2517 / CECT 1963 / NBRC 1671 / NRRL Y-8276</strain>
    </source>
</reference>
<dbReference type="EMBL" id="HE650826">
    <property type="protein sequence ID" value="CCF58769.1"/>
    <property type="molecule type" value="Genomic_DNA"/>
</dbReference>
<evidence type="ECO:0000256" key="5">
    <source>
        <dbReference type="SAM" id="Coils"/>
    </source>
</evidence>
<dbReference type="Gene3D" id="1.10.10.60">
    <property type="entry name" value="Homeodomain-like"/>
    <property type="match status" value="1"/>
</dbReference>
<keyword evidence="12" id="KW-1185">Reference proteome</keyword>
<dbReference type="GO" id="GO:0006338">
    <property type="term" value="P:chromatin remodeling"/>
    <property type="evidence" value="ECO:0007669"/>
    <property type="project" value="EnsemblFungi"/>
</dbReference>
<keyword evidence="2" id="KW-0238">DNA-binding</keyword>
<dbReference type="FunCoup" id="H2AWL9">
    <property type="interactions" value="1189"/>
</dbReference>
<dbReference type="PROSITE" id="PS50934">
    <property type="entry name" value="SWIRM"/>
    <property type="match status" value="1"/>
</dbReference>
<name>H2AWL9_KAZAF</name>
<dbReference type="FunFam" id="1.10.10.10:FF:000020">
    <property type="entry name" value="SWI/SNF complex subunit SMARCC2 isoform c"/>
    <property type="match status" value="1"/>
</dbReference>
<feature type="compositionally biased region" description="Polar residues" evidence="6">
    <location>
        <begin position="1"/>
        <end position="10"/>
    </location>
</feature>
<dbReference type="GO" id="GO:0003677">
    <property type="term" value="F:DNA binding"/>
    <property type="evidence" value="ECO:0007669"/>
    <property type="project" value="UniProtKB-KW"/>
</dbReference>
<keyword evidence="1" id="KW-0805">Transcription regulation</keyword>
<dbReference type="GO" id="GO:0016514">
    <property type="term" value="C:SWI/SNF complex"/>
    <property type="evidence" value="ECO:0007669"/>
    <property type="project" value="EnsemblFungi"/>
</dbReference>
<dbReference type="STRING" id="1071382.H2AWL9"/>
<keyword evidence="3" id="KW-0804">Transcription</keyword>
<feature type="region of interest" description="Disordered" evidence="6">
    <location>
        <begin position="1"/>
        <end position="326"/>
    </location>
</feature>
<gene>
    <name evidence="11" type="primary">KAFR0F01720</name>
    <name evidence="11" type="ORF">KAFR_0F01720</name>
</gene>
<feature type="compositionally biased region" description="Polar residues" evidence="6">
    <location>
        <begin position="20"/>
        <end position="36"/>
    </location>
</feature>
<dbReference type="GeneID" id="13884237"/>
<dbReference type="PROSITE" id="PS50090">
    <property type="entry name" value="MYB_LIKE"/>
    <property type="match status" value="1"/>
</dbReference>
<dbReference type="KEGG" id="kaf:KAFR_0F01720"/>
<organism evidence="11 12">
    <name type="scientific">Kazachstania africana (strain ATCC 22294 / BCRC 22015 / CBS 2517 / CECT 1963 / NBRC 1671 / NRRL Y-8276)</name>
    <name type="common">Yeast</name>
    <name type="synonym">Kluyveromyces africanus</name>
    <dbReference type="NCBI Taxonomy" id="1071382"/>
    <lineage>
        <taxon>Eukaryota</taxon>
        <taxon>Fungi</taxon>
        <taxon>Dikarya</taxon>
        <taxon>Ascomycota</taxon>
        <taxon>Saccharomycotina</taxon>
        <taxon>Saccharomycetes</taxon>
        <taxon>Saccharomycetales</taxon>
        <taxon>Saccharomycetaceae</taxon>
        <taxon>Kazachstania</taxon>
    </lineage>
</organism>
<dbReference type="GO" id="GO:0031496">
    <property type="term" value="P:positive regulation of mating type switching"/>
    <property type="evidence" value="ECO:0007669"/>
    <property type="project" value="EnsemblFungi"/>
</dbReference>
<dbReference type="Pfam" id="PF04433">
    <property type="entry name" value="SWIRM"/>
    <property type="match status" value="1"/>
</dbReference>
<feature type="compositionally biased region" description="Acidic residues" evidence="6">
    <location>
        <begin position="307"/>
        <end position="325"/>
    </location>
</feature>
<evidence type="ECO:0000259" key="10">
    <source>
        <dbReference type="PROSITE" id="PS51294"/>
    </source>
</evidence>
<feature type="domain" description="HTH myb-type" evidence="10">
    <location>
        <begin position="541"/>
        <end position="578"/>
    </location>
</feature>
<evidence type="ECO:0000259" key="9">
    <source>
        <dbReference type="PROSITE" id="PS51293"/>
    </source>
</evidence>
<dbReference type="PROSITE" id="PS51294">
    <property type="entry name" value="HTH_MYB"/>
    <property type="match status" value="1"/>
</dbReference>
<dbReference type="SMART" id="SM00717">
    <property type="entry name" value="SANT"/>
    <property type="match status" value="1"/>
</dbReference>
<dbReference type="OrthoDB" id="118550at2759"/>
<proteinExistence type="predicted"/>
<feature type="domain" description="Myb-like" evidence="7">
    <location>
        <begin position="541"/>
        <end position="586"/>
    </location>
</feature>
<evidence type="ECO:0000256" key="6">
    <source>
        <dbReference type="SAM" id="MobiDB-lite"/>
    </source>
</evidence>
<feature type="compositionally biased region" description="Low complexity" evidence="6">
    <location>
        <begin position="160"/>
        <end position="170"/>
    </location>
</feature>
<evidence type="ECO:0000256" key="4">
    <source>
        <dbReference type="ARBA" id="ARBA00023242"/>
    </source>
</evidence>
<dbReference type="InterPro" id="IPR007526">
    <property type="entry name" value="SWIRM"/>
</dbReference>
<feature type="compositionally biased region" description="Basic and acidic residues" evidence="6">
    <location>
        <begin position="74"/>
        <end position="106"/>
    </location>
</feature>
<dbReference type="InterPro" id="IPR009057">
    <property type="entry name" value="Homeodomain-like_sf"/>
</dbReference>
<accession>H2AWL9</accession>
<dbReference type="FunFam" id="1.10.10.60:FF:000014">
    <property type="entry name" value="SWI/SNF complex subunit SMARCC2 isoform C"/>
    <property type="match status" value="1"/>
</dbReference>
<evidence type="ECO:0000259" key="7">
    <source>
        <dbReference type="PROSITE" id="PS50090"/>
    </source>
</evidence>
<dbReference type="Gene3D" id="1.10.10.10">
    <property type="entry name" value="Winged helix-like DNA-binding domain superfamily/Winged helix DNA-binding domain"/>
    <property type="match status" value="1"/>
</dbReference>
<evidence type="ECO:0008006" key="13">
    <source>
        <dbReference type="Google" id="ProtNLM"/>
    </source>
</evidence>
<dbReference type="PROSITE" id="PS51293">
    <property type="entry name" value="SANT"/>
    <property type="match status" value="1"/>
</dbReference>
<dbReference type="HOGENOM" id="CLU_004447_2_2_1"/>
<dbReference type="SUPFAM" id="SSF46689">
    <property type="entry name" value="Homeodomain-like"/>
    <property type="match status" value="2"/>
</dbReference>
<dbReference type="eggNOG" id="KOG1279">
    <property type="taxonomic scope" value="Eukaryota"/>
</dbReference>
<dbReference type="InterPro" id="IPR036388">
    <property type="entry name" value="WH-like_DNA-bd_sf"/>
</dbReference>
<dbReference type="PANTHER" id="PTHR12802">
    <property type="entry name" value="SWI/SNF COMPLEX-RELATED"/>
    <property type="match status" value="1"/>
</dbReference>
<feature type="region of interest" description="Disordered" evidence="6">
    <location>
        <begin position="655"/>
        <end position="688"/>
    </location>
</feature>
<feature type="coiled-coil region" evidence="5">
    <location>
        <begin position="720"/>
        <end position="769"/>
    </location>
</feature>
<dbReference type="InterPro" id="IPR001005">
    <property type="entry name" value="SANT/Myb"/>
</dbReference>
<keyword evidence="4" id="KW-0539">Nucleus</keyword>
<evidence type="ECO:0000256" key="3">
    <source>
        <dbReference type="ARBA" id="ARBA00023163"/>
    </source>
</evidence>
<dbReference type="Pfam" id="PF00249">
    <property type="entry name" value="Myb_DNA-binding"/>
    <property type="match status" value="1"/>
</dbReference>
<evidence type="ECO:0000256" key="1">
    <source>
        <dbReference type="ARBA" id="ARBA00023015"/>
    </source>
</evidence>
<evidence type="ECO:0000256" key="2">
    <source>
        <dbReference type="ARBA" id="ARBA00023125"/>
    </source>
</evidence>
<feature type="compositionally biased region" description="Basic and acidic residues" evidence="6">
    <location>
        <begin position="677"/>
        <end position="688"/>
    </location>
</feature>
<dbReference type="InterPro" id="IPR017884">
    <property type="entry name" value="SANT_dom"/>
</dbReference>
<sequence>MEQQEDSNNVGYPDFPLPATTGSNSPSGSLDSNASLFNDDAAASSTREEDDASKMDIDEDSAQPVDEQASMEEITTKSEDEQMELDRSSKAIDEEKQENEVEHNSDNSDNGGESENQEDTEERLQNNEEPEIASDENTEQKNDDNDAQEQKEVLDKHLSSDSQDSQLESQLMEEEAVSQDNALEIISKDDKLGTTTPDSTTKTTFEDDTLEIENNTLNTTSEQHTTNNPPQDNTPQDTNPNDDKTKTPDSGSNGNDVDMSDSKSLQPDDNNETAQNDDDEDDEKSITIEKEPLAVPQHDEENSQQDREEEPAQPQEQDDQEDGEPVDNIIPQAHEIIIPNYASWFNLKKIHGIEKKSLPEFFTNRIPSKTPEIYVKYRNFMVNSYRLNPNEYFSVTTARRNISGDAAAIFRVHKFLMKWGLINYQVNSKILPKNIEPPLTSEFSTRHDAPRGIFPFESYKPSVQLPDMAKLKKMMDTDDPKSTLSKYLIDMDRKKRTVEQFEEKQNNTVEANKGDSAINEDSKELDLNRSVKRPKILTESKGDWEREDLKKLLKGIKTYGSDWYKIAKEVGNKTPEQCILKFLQLPIEDSFLYHKFDDENHKPNKISINDLGPLKYAPHLPFSKSENPVLSTIAFLIGLVDPKIVQKMTDRALRDFSEEPKESSKEDSNGYAEEDKDEKANDEKATDEYLDIKVDNDTTDVKEASEVALATIGVRSHIFATNEEKQMNKLTNQLIQTQLEKLETKLSILNKFEKAFEFSEKSLERKKEEFLIQRLSFAKSSKSLLEKFDKSLEFIDNEDKKKEFSQHLGDIKSLLSQPLSLSFGPKFRSNIESNNDNNNSQNNIKTENDVKPISLDAPQFYRYWSA</sequence>
<feature type="compositionally biased region" description="Acidic residues" evidence="6">
    <location>
        <begin position="128"/>
        <end position="137"/>
    </location>
</feature>
<feature type="compositionally biased region" description="Low complexity" evidence="6">
    <location>
        <begin position="212"/>
        <end position="239"/>
    </location>
</feature>
<dbReference type="GO" id="GO:0042393">
    <property type="term" value="F:histone binding"/>
    <property type="evidence" value="ECO:0007669"/>
    <property type="project" value="EnsemblFungi"/>
</dbReference>
<dbReference type="InterPro" id="IPR032451">
    <property type="entry name" value="SMARCC_C"/>
</dbReference>